<dbReference type="Pfam" id="PF05056">
    <property type="entry name" value="DUF674"/>
    <property type="match status" value="2"/>
</dbReference>
<dbReference type="Proteomes" id="UP000245207">
    <property type="component" value="Unassembled WGS sequence"/>
</dbReference>
<reference evidence="2 3" key="1">
    <citation type="journal article" date="2018" name="Mol. Plant">
        <title>The genome of Artemisia annua provides insight into the evolution of Asteraceae family and artemisinin biosynthesis.</title>
        <authorList>
            <person name="Shen Q."/>
            <person name="Zhang L."/>
            <person name="Liao Z."/>
            <person name="Wang S."/>
            <person name="Yan T."/>
            <person name="Shi P."/>
            <person name="Liu M."/>
            <person name="Fu X."/>
            <person name="Pan Q."/>
            <person name="Wang Y."/>
            <person name="Lv Z."/>
            <person name="Lu X."/>
            <person name="Zhang F."/>
            <person name="Jiang W."/>
            <person name="Ma Y."/>
            <person name="Chen M."/>
            <person name="Hao X."/>
            <person name="Li L."/>
            <person name="Tang Y."/>
            <person name="Lv G."/>
            <person name="Zhou Y."/>
            <person name="Sun X."/>
            <person name="Brodelius P.E."/>
            <person name="Rose J.K.C."/>
            <person name="Tang K."/>
        </authorList>
    </citation>
    <scope>NUCLEOTIDE SEQUENCE [LARGE SCALE GENOMIC DNA]</scope>
    <source>
        <strain evidence="3">cv. Huhao1</strain>
        <tissue evidence="2">Leaf</tissue>
    </source>
</reference>
<dbReference type="EMBL" id="PKPP01006156">
    <property type="protein sequence ID" value="PWA57463.1"/>
    <property type="molecule type" value="Genomic_DNA"/>
</dbReference>
<dbReference type="InterPro" id="IPR007750">
    <property type="entry name" value="DUF674"/>
</dbReference>
<evidence type="ECO:0000313" key="3">
    <source>
        <dbReference type="Proteomes" id="UP000245207"/>
    </source>
</evidence>
<evidence type="ECO:0000256" key="1">
    <source>
        <dbReference type="SAM" id="MobiDB-lite"/>
    </source>
</evidence>
<proteinExistence type="predicted"/>
<dbReference type="AlphaFoldDB" id="A0A2U1M884"/>
<dbReference type="OrthoDB" id="2014278at2759"/>
<dbReference type="PANTHER" id="PTHR33103">
    <property type="entry name" value="OS01G0153900 PROTEIN"/>
    <property type="match status" value="1"/>
</dbReference>
<keyword evidence="3" id="KW-1185">Reference proteome</keyword>
<dbReference type="STRING" id="35608.A0A2U1M884"/>
<organism evidence="2 3">
    <name type="scientific">Artemisia annua</name>
    <name type="common">Sweet wormwood</name>
    <dbReference type="NCBI Taxonomy" id="35608"/>
    <lineage>
        <taxon>Eukaryota</taxon>
        <taxon>Viridiplantae</taxon>
        <taxon>Streptophyta</taxon>
        <taxon>Embryophyta</taxon>
        <taxon>Tracheophyta</taxon>
        <taxon>Spermatophyta</taxon>
        <taxon>Magnoliopsida</taxon>
        <taxon>eudicotyledons</taxon>
        <taxon>Gunneridae</taxon>
        <taxon>Pentapetalae</taxon>
        <taxon>asterids</taxon>
        <taxon>campanulids</taxon>
        <taxon>Asterales</taxon>
        <taxon>Asteraceae</taxon>
        <taxon>Asteroideae</taxon>
        <taxon>Anthemideae</taxon>
        <taxon>Artemisiinae</taxon>
        <taxon>Artemisia</taxon>
    </lineage>
</organism>
<name>A0A2U1M884_ARTAN</name>
<gene>
    <name evidence="2" type="ORF">CTI12_AA408980</name>
</gene>
<comment type="caution">
    <text evidence="2">The sequence shown here is derived from an EMBL/GenBank/DDBJ whole genome shotgun (WGS) entry which is preliminary data.</text>
</comment>
<evidence type="ECO:0000313" key="2">
    <source>
        <dbReference type="EMBL" id="PWA57463.1"/>
    </source>
</evidence>
<sequence>MDFPKMSLKLLVDTKDERVLSAKANKDFVDFLFNIFSIHLGTLIGLLGSKQMVGCLGELKDSIDSFDETYLQPDIIKDDLINPKTPFNGKMLLLSYDDKPATSNTVDRTCTTGTFLSDSDEEDSCDYENEDSCDSEEDSSDSATSCRLRNKIAKVARKRGYVTEVVSYMVMDDLVVKPMSSFSSITLINNFGIKDLSHLWKN</sequence>
<protein>
    <submittedName>
        <fullName evidence="2">Uncharacterized protein</fullName>
    </submittedName>
</protein>
<dbReference type="PANTHER" id="PTHR33103:SF110">
    <property type="entry name" value="DUF674 FAMILY PROTEIN"/>
    <property type="match status" value="1"/>
</dbReference>
<accession>A0A2U1M884</accession>
<feature type="compositionally biased region" description="Acidic residues" evidence="1">
    <location>
        <begin position="119"/>
        <end position="140"/>
    </location>
</feature>
<feature type="region of interest" description="Disordered" evidence="1">
    <location>
        <begin position="119"/>
        <end position="142"/>
    </location>
</feature>